<comment type="caution">
    <text evidence="1">The sequence shown here is derived from an EMBL/GenBank/DDBJ whole genome shotgun (WGS) entry which is preliminary data.</text>
</comment>
<organism evidence="1 2">
    <name type="scientific">Devosia nitrariae</name>
    <dbReference type="NCBI Taxonomy" id="2071872"/>
    <lineage>
        <taxon>Bacteria</taxon>
        <taxon>Pseudomonadati</taxon>
        <taxon>Pseudomonadota</taxon>
        <taxon>Alphaproteobacteria</taxon>
        <taxon>Hyphomicrobiales</taxon>
        <taxon>Devosiaceae</taxon>
        <taxon>Devosia</taxon>
    </lineage>
</organism>
<proteinExistence type="predicted"/>
<sequence>MTMSLPNRQVLLGMTLGAVCATALSAIGPGLVMSVFADEAKTAIDLDALVRIDDTHYRITYEDWVSTEPLANSRIKKIGYGQTSYVDIAETATGTYSTDGLASPHVLYPGIEVEEVSDERLATLVLGGWGHRWVVAPLVKGSSFLHLRTGKGERIISDGSTTCILSRNYSIC</sequence>
<evidence type="ECO:0000313" key="2">
    <source>
        <dbReference type="Proteomes" id="UP001156691"/>
    </source>
</evidence>
<protein>
    <submittedName>
        <fullName evidence="1">Uncharacterized protein</fullName>
    </submittedName>
</protein>
<keyword evidence="2" id="KW-1185">Reference proteome</keyword>
<dbReference type="EMBL" id="BSNS01000011">
    <property type="protein sequence ID" value="GLQ54914.1"/>
    <property type="molecule type" value="Genomic_DNA"/>
</dbReference>
<accession>A0ABQ5W556</accession>
<dbReference type="Proteomes" id="UP001156691">
    <property type="component" value="Unassembled WGS sequence"/>
</dbReference>
<gene>
    <name evidence="1" type="ORF">GCM10010862_21730</name>
</gene>
<evidence type="ECO:0000313" key="1">
    <source>
        <dbReference type="EMBL" id="GLQ54914.1"/>
    </source>
</evidence>
<name>A0ABQ5W556_9HYPH</name>
<reference evidence="2" key="1">
    <citation type="journal article" date="2019" name="Int. J. Syst. Evol. Microbiol.">
        <title>The Global Catalogue of Microorganisms (GCM) 10K type strain sequencing project: providing services to taxonomists for standard genome sequencing and annotation.</title>
        <authorList>
            <consortium name="The Broad Institute Genomics Platform"/>
            <consortium name="The Broad Institute Genome Sequencing Center for Infectious Disease"/>
            <person name="Wu L."/>
            <person name="Ma J."/>
        </authorList>
    </citation>
    <scope>NUCLEOTIDE SEQUENCE [LARGE SCALE GENOMIC DNA]</scope>
    <source>
        <strain evidence="2">NBRC 112416</strain>
    </source>
</reference>